<comment type="caution">
    <text evidence="1">The sequence shown here is derived from an EMBL/GenBank/DDBJ whole genome shotgun (WGS) entry which is preliminary data.</text>
</comment>
<reference evidence="1" key="1">
    <citation type="submission" date="2022-07" db="EMBL/GenBank/DDBJ databases">
        <authorList>
            <person name="Macas J."/>
            <person name="Novak P."/>
            <person name="Neumann P."/>
        </authorList>
    </citation>
    <scope>NUCLEOTIDE SEQUENCE</scope>
</reference>
<protein>
    <submittedName>
        <fullName evidence="1">Uncharacterized protein</fullName>
    </submittedName>
</protein>
<name>A0AAV0E7X8_9ASTE</name>
<evidence type="ECO:0000313" key="2">
    <source>
        <dbReference type="Proteomes" id="UP001152523"/>
    </source>
</evidence>
<sequence length="132" mass="14281">MLADALDLLRQWWPTGHLGLLGPASFLAVVDGGDVLSMAVVGCDGEGSQRWCVAVVGCDGEGSQRWCVTVVGCDGKGSQRWCMVSLVYNASGQYVWSMAIGHWGWVIGRWVTGCRVTRVGVIGRWVTGWRGH</sequence>
<dbReference type="Proteomes" id="UP001152523">
    <property type="component" value="Unassembled WGS sequence"/>
</dbReference>
<evidence type="ECO:0000313" key="1">
    <source>
        <dbReference type="EMBL" id="CAH9119099.1"/>
    </source>
</evidence>
<keyword evidence="2" id="KW-1185">Reference proteome</keyword>
<dbReference type="EMBL" id="CAMAPF010000913">
    <property type="protein sequence ID" value="CAH9119099.1"/>
    <property type="molecule type" value="Genomic_DNA"/>
</dbReference>
<proteinExistence type="predicted"/>
<dbReference type="AlphaFoldDB" id="A0AAV0E7X8"/>
<accession>A0AAV0E7X8</accession>
<gene>
    <name evidence="1" type="ORF">CEPIT_LOCUS22511</name>
</gene>
<organism evidence="1 2">
    <name type="scientific">Cuscuta epithymum</name>
    <dbReference type="NCBI Taxonomy" id="186058"/>
    <lineage>
        <taxon>Eukaryota</taxon>
        <taxon>Viridiplantae</taxon>
        <taxon>Streptophyta</taxon>
        <taxon>Embryophyta</taxon>
        <taxon>Tracheophyta</taxon>
        <taxon>Spermatophyta</taxon>
        <taxon>Magnoliopsida</taxon>
        <taxon>eudicotyledons</taxon>
        <taxon>Gunneridae</taxon>
        <taxon>Pentapetalae</taxon>
        <taxon>asterids</taxon>
        <taxon>lamiids</taxon>
        <taxon>Solanales</taxon>
        <taxon>Convolvulaceae</taxon>
        <taxon>Cuscuteae</taxon>
        <taxon>Cuscuta</taxon>
        <taxon>Cuscuta subgen. Cuscuta</taxon>
    </lineage>
</organism>